<keyword evidence="3" id="KW-1185">Reference proteome</keyword>
<evidence type="ECO:0000256" key="1">
    <source>
        <dbReference type="SAM" id="MobiDB-lite"/>
    </source>
</evidence>
<evidence type="ECO:0000313" key="2">
    <source>
        <dbReference type="EMBL" id="CAL8104313.1"/>
    </source>
</evidence>
<protein>
    <recommendedName>
        <fullName evidence="4">F-box domain-containing protein</fullName>
    </recommendedName>
</protein>
<gene>
    <name evidence="2" type="ORF">ODALV1_LOCUS11713</name>
</gene>
<comment type="caution">
    <text evidence="2">The sequence shown here is derived from an EMBL/GenBank/DDBJ whole genome shotgun (WGS) entry which is preliminary data.</text>
</comment>
<evidence type="ECO:0008006" key="4">
    <source>
        <dbReference type="Google" id="ProtNLM"/>
    </source>
</evidence>
<feature type="compositionally biased region" description="Polar residues" evidence="1">
    <location>
        <begin position="122"/>
        <end position="133"/>
    </location>
</feature>
<organism evidence="2 3">
    <name type="scientific">Orchesella dallaii</name>
    <dbReference type="NCBI Taxonomy" id="48710"/>
    <lineage>
        <taxon>Eukaryota</taxon>
        <taxon>Metazoa</taxon>
        <taxon>Ecdysozoa</taxon>
        <taxon>Arthropoda</taxon>
        <taxon>Hexapoda</taxon>
        <taxon>Collembola</taxon>
        <taxon>Entomobryomorpha</taxon>
        <taxon>Entomobryoidea</taxon>
        <taxon>Orchesellidae</taxon>
        <taxon>Orchesellinae</taxon>
        <taxon>Orchesella</taxon>
    </lineage>
</organism>
<dbReference type="Pfam" id="PF03564">
    <property type="entry name" value="DUF1759"/>
    <property type="match status" value="1"/>
</dbReference>
<feature type="region of interest" description="Disordered" evidence="1">
    <location>
        <begin position="200"/>
        <end position="220"/>
    </location>
</feature>
<dbReference type="Proteomes" id="UP001642540">
    <property type="component" value="Unassembled WGS sequence"/>
</dbReference>
<dbReference type="InterPro" id="IPR005312">
    <property type="entry name" value="DUF1759"/>
</dbReference>
<name>A0ABP1QIB3_9HEXA</name>
<sequence>MISHKAIQEGTEAKELINSYPHSAENYPRAVEALIDRYGRDDLQLQFYVRELLTLVISNVTNKEKLPMSTLYLRLESHLRCLATLKLDQADPATWLFPLVESSLGEETLRAWQRPQHKKANDVNQAQQSQQDPPSHAMNYAYGYSGYQQPPTHPPPPCSYTDIAKSASSANQCSSDVLLNTILVKLQVSGGDELAARFRSSSRPAQHFSPEVKVPTPGESVQEVKSKRDLKAVLIGRDGKFREFTSDTSAVASSSSSSSSPPNVDMDNLIIEETQPKPVISYATNNDFSQELSLFPVLVWKKILSYVTDSNTVSMLLNTSPFFHQEVKEMAGLLFQAALPLVMKGTFLDLPNTLKCRLVNTITKSTVDKTFRAIRIEKRPRSCDRCIPPVPYRFPTYLRLDRFIRHFESIPTLTGNPFITDCLNLTVSCNIYYQRTIQLLTRFGHLVKELELDMYRVYHPATLIKRLIEVLNLVPELKSLRFRFIGFPEDIEIDVADTNQGKMTTDLAILFPVPTAPNFPRVPRLTELEFIQMERGVHEYSPSYNSMSEAAREMLIAYGPQLSVFQCGNEMFNMDIPADFFTQQMNSLTELTISGFEDGDQSNSLRRLANVQLPKLARLSLEIMGRKLESSFWELLNNLRNSLEELFVWRHNA</sequence>
<proteinExistence type="predicted"/>
<feature type="region of interest" description="Disordered" evidence="1">
    <location>
        <begin position="114"/>
        <end position="157"/>
    </location>
</feature>
<accession>A0ABP1QIB3</accession>
<evidence type="ECO:0000313" key="3">
    <source>
        <dbReference type="Proteomes" id="UP001642540"/>
    </source>
</evidence>
<reference evidence="2 3" key="1">
    <citation type="submission" date="2024-08" db="EMBL/GenBank/DDBJ databases">
        <authorList>
            <person name="Cucini C."/>
            <person name="Frati F."/>
        </authorList>
    </citation>
    <scope>NUCLEOTIDE SEQUENCE [LARGE SCALE GENOMIC DNA]</scope>
</reference>
<dbReference type="EMBL" id="CAXLJM020000035">
    <property type="protein sequence ID" value="CAL8104313.1"/>
    <property type="molecule type" value="Genomic_DNA"/>
</dbReference>